<comment type="subunit">
    <text evidence="7">Forms oligomers.</text>
</comment>
<keyword evidence="10" id="KW-1185">Reference proteome</keyword>
<dbReference type="Pfam" id="PF02381">
    <property type="entry name" value="MraZ"/>
    <property type="match status" value="2"/>
</dbReference>
<dbReference type="Gene3D" id="3.40.1550.20">
    <property type="entry name" value="Transcriptional regulator MraZ domain"/>
    <property type="match status" value="1"/>
</dbReference>
<evidence type="ECO:0000256" key="5">
    <source>
        <dbReference type="ARBA" id="ARBA00023125"/>
    </source>
</evidence>
<organism evidence="9 10">
    <name type="scientific">Hirschia litorea</name>
    <dbReference type="NCBI Taxonomy" id="1199156"/>
    <lineage>
        <taxon>Bacteria</taxon>
        <taxon>Pseudomonadati</taxon>
        <taxon>Pseudomonadota</taxon>
        <taxon>Alphaproteobacteria</taxon>
        <taxon>Hyphomonadales</taxon>
        <taxon>Hyphomonadaceae</taxon>
        <taxon>Hirschia</taxon>
    </lineage>
</organism>
<keyword evidence="4 7" id="KW-0805">Transcription regulation</keyword>
<accession>A0ABW2ILB7</accession>
<dbReference type="CDD" id="cd16320">
    <property type="entry name" value="MraZ_N"/>
    <property type="match status" value="1"/>
</dbReference>
<comment type="similarity">
    <text evidence="7">Belongs to the MraZ family.</text>
</comment>
<keyword evidence="6 7" id="KW-0804">Transcription</keyword>
<evidence type="ECO:0000313" key="9">
    <source>
        <dbReference type="EMBL" id="MFC7291938.1"/>
    </source>
</evidence>
<name>A0ABW2ILB7_9PROT</name>
<reference evidence="10" key="1">
    <citation type="journal article" date="2019" name="Int. J. Syst. Evol. Microbiol.">
        <title>The Global Catalogue of Microorganisms (GCM) 10K type strain sequencing project: providing services to taxonomists for standard genome sequencing and annotation.</title>
        <authorList>
            <consortium name="The Broad Institute Genomics Platform"/>
            <consortium name="The Broad Institute Genome Sequencing Center for Infectious Disease"/>
            <person name="Wu L."/>
            <person name="Ma J."/>
        </authorList>
    </citation>
    <scope>NUCLEOTIDE SEQUENCE [LARGE SCALE GENOMIC DNA]</scope>
    <source>
        <strain evidence="10">CCUG 51308</strain>
    </source>
</reference>
<evidence type="ECO:0000256" key="4">
    <source>
        <dbReference type="ARBA" id="ARBA00023015"/>
    </source>
</evidence>
<feature type="domain" description="SpoVT-AbrB" evidence="8">
    <location>
        <begin position="5"/>
        <end position="52"/>
    </location>
</feature>
<dbReference type="PROSITE" id="PS51740">
    <property type="entry name" value="SPOVT_ABRB"/>
    <property type="match status" value="2"/>
</dbReference>
<dbReference type="InterPro" id="IPR037914">
    <property type="entry name" value="SpoVT-AbrB_sf"/>
</dbReference>
<proteinExistence type="inferred from homology"/>
<evidence type="ECO:0000256" key="3">
    <source>
        <dbReference type="ARBA" id="ARBA00022737"/>
    </source>
</evidence>
<evidence type="ECO:0000256" key="6">
    <source>
        <dbReference type="ARBA" id="ARBA00023163"/>
    </source>
</evidence>
<keyword evidence="5 7" id="KW-0238">DNA-binding</keyword>
<sequence length="160" mass="17742">MFLSTYESKIDAKNRVSVPASFRKALGGDDVICVWPSFGKSKDCLEGGSKKLVNGLYKSIRKMKPMDPRRQALEYGILGECKELQFDGAGGRIVLPQKFVDAAGITGEVAFVGLGERFEIWSKERLEAKRAEFMELAAESGDLIEALDFDFDFDEDEDAA</sequence>
<dbReference type="PANTHER" id="PTHR34701">
    <property type="entry name" value="TRANSCRIPTIONAL REGULATOR MRAZ"/>
    <property type="match status" value="1"/>
</dbReference>
<dbReference type="EMBL" id="JBHTBR010000005">
    <property type="protein sequence ID" value="MFC7291938.1"/>
    <property type="molecule type" value="Genomic_DNA"/>
</dbReference>
<comment type="caution">
    <text evidence="9">The sequence shown here is derived from an EMBL/GenBank/DDBJ whole genome shotgun (WGS) entry which is preliminary data.</text>
</comment>
<dbReference type="CDD" id="cd16321">
    <property type="entry name" value="MraZ_C"/>
    <property type="match status" value="1"/>
</dbReference>
<dbReference type="InterPro" id="IPR038619">
    <property type="entry name" value="MraZ_sf"/>
</dbReference>
<gene>
    <name evidence="7" type="primary">mraZ</name>
    <name evidence="9" type="ORF">ACFQS8_09950</name>
</gene>
<protein>
    <recommendedName>
        <fullName evidence="1 7">Transcriptional regulator MraZ</fullName>
    </recommendedName>
</protein>
<dbReference type="PANTHER" id="PTHR34701:SF1">
    <property type="entry name" value="TRANSCRIPTIONAL REGULATOR MRAZ"/>
    <property type="match status" value="1"/>
</dbReference>
<evidence type="ECO:0000256" key="1">
    <source>
        <dbReference type="ARBA" id="ARBA00013860"/>
    </source>
</evidence>
<keyword evidence="3" id="KW-0677">Repeat</keyword>
<feature type="domain" description="SpoVT-AbrB" evidence="8">
    <location>
        <begin position="82"/>
        <end position="125"/>
    </location>
</feature>
<dbReference type="Proteomes" id="UP001596492">
    <property type="component" value="Unassembled WGS sequence"/>
</dbReference>
<dbReference type="HAMAP" id="MF_01008">
    <property type="entry name" value="MraZ"/>
    <property type="match status" value="1"/>
</dbReference>
<dbReference type="RefSeq" id="WP_382167177.1">
    <property type="nucleotide sequence ID" value="NZ_JBHTBR010000005.1"/>
</dbReference>
<dbReference type="InterPro" id="IPR003444">
    <property type="entry name" value="MraZ"/>
</dbReference>
<evidence type="ECO:0000313" key="10">
    <source>
        <dbReference type="Proteomes" id="UP001596492"/>
    </source>
</evidence>
<dbReference type="InterPro" id="IPR035642">
    <property type="entry name" value="MraZ_N"/>
</dbReference>
<dbReference type="SUPFAM" id="SSF89447">
    <property type="entry name" value="AbrB/MazE/MraZ-like"/>
    <property type="match status" value="1"/>
</dbReference>
<evidence type="ECO:0000256" key="7">
    <source>
        <dbReference type="HAMAP-Rule" id="MF_01008"/>
    </source>
</evidence>
<dbReference type="InterPro" id="IPR007159">
    <property type="entry name" value="SpoVT-AbrB_dom"/>
</dbReference>
<dbReference type="InterPro" id="IPR035644">
    <property type="entry name" value="MraZ_C"/>
</dbReference>
<comment type="subcellular location">
    <subcellularLocation>
        <location evidence="7">Cytoplasm</location>
        <location evidence="7">Nucleoid</location>
    </subcellularLocation>
</comment>
<evidence type="ECO:0000259" key="8">
    <source>
        <dbReference type="PROSITE" id="PS51740"/>
    </source>
</evidence>
<evidence type="ECO:0000256" key="2">
    <source>
        <dbReference type="ARBA" id="ARBA00022490"/>
    </source>
</evidence>
<keyword evidence="2 7" id="KW-0963">Cytoplasm</keyword>
<dbReference type="InterPro" id="IPR020603">
    <property type="entry name" value="MraZ_dom"/>
</dbReference>